<accession>A0A227KEQ9</accession>
<proteinExistence type="predicted"/>
<keyword evidence="3" id="KW-1185">Reference proteome</keyword>
<evidence type="ECO:0008006" key="4">
    <source>
        <dbReference type="Google" id="ProtNLM"/>
    </source>
</evidence>
<dbReference type="Proteomes" id="UP000214610">
    <property type="component" value="Unassembled WGS sequence"/>
</dbReference>
<organism evidence="2 3">
    <name type="scientific">Turicimonas muris</name>
    <dbReference type="NCBI Taxonomy" id="1796652"/>
    <lineage>
        <taxon>Bacteria</taxon>
        <taxon>Pseudomonadati</taxon>
        <taxon>Pseudomonadota</taxon>
        <taxon>Betaproteobacteria</taxon>
        <taxon>Burkholderiales</taxon>
        <taxon>Sutterellaceae</taxon>
        <taxon>Turicimonas</taxon>
    </lineage>
</organism>
<evidence type="ECO:0000313" key="3">
    <source>
        <dbReference type="Proteomes" id="UP000214610"/>
    </source>
</evidence>
<feature type="signal peptide" evidence="1">
    <location>
        <begin position="1"/>
        <end position="29"/>
    </location>
</feature>
<keyword evidence="1" id="KW-0732">Signal</keyword>
<dbReference type="AlphaFoldDB" id="A0A227KEQ9"/>
<dbReference type="RefSeq" id="WP_066594034.1">
    <property type="nucleotide sequence ID" value="NZ_CAMVZA010000001.1"/>
</dbReference>
<dbReference type="InterPro" id="IPR036709">
    <property type="entry name" value="Autotransporte_beta_dom_sf"/>
</dbReference>
<dbReference type="SUPFAM" id="SSF103515">
    <property type="entry name" value="Autotransporter"/>
    <property type="match status" value="1"/>
</dbReference>
<dbReference type="EMBL" id="NHMP01000006">
    <property type="protein sequence ID" value="OXE45954.1"/>
    <property type="molecule type" value="Genomic_DNA"/>
</dbReference>
<evidence type="ECO:0000313" key="2">
    <source>
        <dbReference type="EMBL" id="OXE45954.1"/>
    </source>
</evidence>
<dbReference type="GeneID" id="78362034"/>
<name>A0A227KEQ9_9BURK</name>
<gene>
    <name evidence="2" type="ORF">ADH67_09475</name>
</gene>
<feature type="chain" id="PRO_5011216690" description="Autotransporter domain-containing protein" evidence="1">
    <location>
        <begin position="30"/>
        <end position="1152"/>
    </location>
</feature>
<sequence>MPSILKGRAKSCLVLAVFNAAMCLSSVGAQEQSSENWLGIWKQNGFAQISDDELVEQFASEAKIVSDSAVLTEFFTDLTAPDLEILKPGVSVNFGYEFNSQHLPVLTLSDSSVTLKLNLFGLNRGENTAGINLLQVNGKTNFLEDVSLSLASKDETAAMLQLNLSSEATFNAGLNVQQWSEANNTLVDIAAGSSLILNGTSELSFETPSKGGTGIRFVKGSSVLKVNGSLTINAAKIFEGTGRIEVAPGDEGKIVLNGSLKDFTGDYVQKGGSFETSGEFNKNSEGYVVGWLFNDVDITTASSNLLKISASDWGLTSLQESTFNNGTTFNSITLTDASVSLDYLLRAQEVYKDSVVIAAGEVTVREGQLSEVSFEQHFGVLDNPNLILSHVTLNLKDETHLQNKEIKIGALKLDTQGDVQLENSNVVLYSAKGDVTENISKLTVENGSSLLIHGQANYSHTRNYYEPTLLNSQVLTKEGAVFTLSGQVAVKAGSDVENQGKMRIASNASVRFMDDVSQSGTGSLKIENNSTAQFYKNLNNAGTVSLDGTLLGSSVNSSGQIKIRGLMAVSSLNLAGSSRDLSGTALEVQDGGMLKVQELTTKDSSFSLKGAKDGATSWAIIDKLSLNHAEISVEENSVLLYGVGSSGLSFQKESVEGLVKDFGLRDYAVLAVNSSLQLDSSSSIVVGMDTVRSNGANLVFGEGSALLFNPVAAEPVFTANGSASLALEQGSKLIVLDPFNLGYLTDSSVDVVQGFIGSEIVSANPNVLLGLEKDEKGWKFERIDIVEQNFLYPQIQNVLYNDFEDFNVNSANIGARFFARADNEKYMSPHLSHRLLAEGTQLSALTGAKTTAYLNANEALKGQMEGIQKKLLRSGETELYGGIIGSAVFSKHINSYLGEDKFKAFSEGVRAGAVYAFTDSLKGAFGASAVRTSSKSSGAVIEAKNKQWNYALNFALQKEFDNWFLGSHAGFYHANNRISGVMPSSMEMEDLKLKGKFNYMSLGAAAGVRLKEWGDMRFRPTVWHYPKHTENTQIGDGGAFSLKTKAQTFIELPLELNINQKISTVKGVDLSVHGGLEGSLRVGQTKDKAGLSIPGINASQKIVTGEINRWSASAEFGVQGQAKNFGVAAFVAAQTGDTRLAVTGGIKGVWRF</sequence>
<protein>
    <recommendedName>
        <fullName evidence="4">Autotransporter domain-containing protein</fullName>
    </recommendedName>
</protein>
<evidence type="ECO:0000256" key="1">
    <source>
        <dbReference type="SAM" id="SignalP"/>
    </source>
</evidence>
<reference evidence="3" key="1">
    <citation type="submission" date="2017-05" db="EMBL/GenBank/DDBJ databases">
        <title>Improved OligoMM genomes.</title>
        <authorList>
            <person name="Garzetti D."/>
        </authorList>
    </citation>
    <scope>NUCLEOTIDE SEQUENCE [LARGE SCALE GENOMIC DNA]</scope>
    <source>
        <strain evidence="3">YL45</strain>
    </source>
</reference>
<comment type="caution">
    <text evidence="2">The sequence shown here is derived from an EMBL/GenBank/DDBJ whole genome shotgun (WGS) entry which is preliminary data.</text>
</comment>